<organism evidence="2 3">
    <name type="scientific">Nitratireductor thuwali</name>
    <dbReference type="NCBI Taxonomy" id="2267699"/>
    <lineage>
        <taxon>Bacteria</taxon>
        <taxon>Pseudomonadati</taxon>
        <taxon>Pseudomonadota</taxon>
        <taxon>Alphaproteobacteria</taxon>
        <taxon>Hyphomicrobiales</taxon>
        <taxon>Phyllobacteriaceae</taxon>
        <taxon>Nitratireductor</taxon>
    </lineage>
</organism>
<feature type="signal peptide" evidence="1">
    <location>
        <begin position="1"/>
        <end position="25"/>
    </location>
</feature>
<gene>
    <name evidence="2" type="ORF">NTH_02704</name>
</gene>
<sequence>MMTRFTALLSTPLLISALTGLPAMAESGAKPAAEHTPELR</sequence>
<evidence type="ECO:0000313" key="3">
    <source>
        <dbReference type="Proteomes" id="UP001342418"/>
    </source>
</evidence>
<proteinExistence type="predicted"/>
<dbReference type="Proteomes" id="UP001342418">
    <property type="component" value="Chromosome"/>
</dbReference>
<protein>
    <submittedName>
        <fullName evidence="2">Uncharacterized protein</fullName>
    </submittedName>
</protein>
<dbReference type="EMBL" id="CP030941">
    <property type="protein sequence ID" value="UUP18224.1"/>
    <property type="molecule type" value="Genomic_DNA"/>
</dbReference>
<name>A0ABY5MN28_9HYPH</name>
<accession>A0ABY5MN28</accession>
<reference evidence="2 3" key="1">
    <citation type="submission" date="2018-07" db="EMBL/GenBank/DDBJ databases">
        <title>Genome sequence of Nitratireductor thuwali#1536.</title>
        <authorList>
            <person name="Michoud G."/>
            <person name="Merlino G."/>
            <person name="Sefrji F.O."/>
            <person name="Daffonchio D."/>
        </authorList>
    </citation>
    <scope>NUCLEOTIDE SEQUENCE [LARGE SCALE GENOMIC DNA]</scope>
    <source>
        <strain evidence="3">Nit1536</strain>
    </source>
</reference>
<feature type="chain" id="PRO_5045897000" evidence="1">
    <location>
        <begin position="26"/>
        <end position="40"/>
    </location>
</feature>
<evidence type="ECO:0000256" key="1">
    <source>
        <dbReference type="SAM" id="SignalP"/>
    </source>
</evidence>
<evidence type="ECO:0000313" key="2">
    <source>
        <dbReference type="EMBL" id="UUP18224.1"/>
    </source>
</evidence>
<keyword evidence="3" id="KW-1185">Reference proteome</keyword>
<keyword evidence="1" id="KW-0732">Signal</keyword>